<proteinExistence type="predicted"/>
<dbReference type="InterPro" id="IPR032750">
    <property type="entry name" value="TnsD_C"/>
</dbReference>
<organism evidence="3 4">
    <name type="scientific">Pseudomonas wuhanensis</name>
    <dbReference type="NCBI Taxonomy" id="2954098"/>
    <lineage>
        <taxon>Bacteria</taxon>
        <taxon>Pseudomonadati</taxon>
        <taxon>Pseudomonadota</taxon>
        <taxon>Gammaproteobacteria</taxon>
        <taxon>Pseudomonadales</taxon>
        <taxon>Pseudomonadaceae</taxon>
        <taxon>Pseudomonas</taxon>
    </lineage>
</organism>
<reference evidence="3 4" key="1">
    <citation type="submission" date="2023-02" db="EMBL/GenBank/DDBJ databases">
        <title>Evolution of Hrp T3SS in non-pathogenic Pseudomonas fluorescens.</title>
        <authorList>
            <person name="Liao K."/>
            <person name="Wei H."/>
            <person name="Gu Y."/>
        </authorList>
    </citation>
    <scope>NUCLEOTIDE SEQUENCE [LARGE SCALE GENOMIC DNA]</scope>
    <source>
        <strain evidence="3 4">FP607</strain>
    </source>
</reference>
<evidence type="ECO:0000259" key="1">
    <source>
        <dbReference type="Pfam" id="PF06527"/>
    </source>
</evidence>
<dbReference type="InterPro" id="IPR009492">
    <property type="entry name" value="TniQ"/>
</dbReference>
<sequence>MPLKWLPDETLYSLCCREHCVSGNTSHADTCVSLFDHPYVGSRTDFPARLDALTRNSKGVLGSPQEIINNHSVLPFFLHWQSEQFKSQILHAALVSSTKAVVSAKYRLGLMSSSFPSRLPLKACSACIKADLEKYSTPYWHLSHQYPGVWYCKVHKLLLQEHSVDAELFRIKIWQLPSLNTLLPLNTEGHTLINTEPLTSVSRLSSICETYGRLSLEISLDQETVLKTHYKALEFLTLRANSKLLLTDLSHSYCLAIRDLINIPELSVLPLTAQEAKSQLATLFKKRASNTHPLRHLCFVYFLYGSWETFWKAYNRNIINNHPISALRSSAGAVSTSKTKSNLSAKILALKNTVKCSSKEASKILGINIETLIIHAERCGVPYPKRPKKLTPLIRASILNELGKCIDLQKISDLYQVSIKTLKILLRANPEIYLAHRTEKHKTLIKSYRQRWTLNIQLHKNETIRELRELDSQAYTWLYRHDQKWLKNINKTRTKHTTNNRLSLWKTRDNALLALLLPAIQSLQENKCLSLSNIFNRVPRLKKHIRNLGKLPKTYEVLTASNIISKP</sequence>
<evidence type="ECO:0000313" key="3">
    <source>
        <dbReference type="EMBL" id="WLI19314.1"/>
    </source>
</evidence>
<accession>A0ABY9GU33</accession>
<name>A0ABY9GU33_9PSED</name>
<dbReference type="Proteomes" id="UP001230768">
    <property type="component" value="Chromosome"/>
</dbReference>
<dbReference type="RefSeq" id="WP_305425097.1">
    <property type="nucleotide sequence ID" value="NZ_CP117430.1"/>
</dbReference>
<dbReference type="EMBL" id="CP117430">
    <property type="protein sequence ID" value="WLI19314.1"/>
    <property type="molecule type" value="Genomic_DNA"/>
</dbReference>
<feature type="domain" description="Transposon Tn7 transposition protein TnsD C-terminal" evidence="2">
    <location>
        <begin position="271"/>
        <end position="558"/>
    </location>
</feature>
<evidence type="ECO:0000313" key="4">
    <source>
        <dbReference type="Proteomes" id="UP001230768"/>
    </source>
</evidence>
<keyword evidence="4" id="KW-1185">Reference proteome</keyword>
<evidence type="ECO:0000259" key="2">
    <source>
        <dbReference type="Pfam" id="PF15978"/>
    </source>
</evidence>
<feature type="domain" description="TniQ" evidence="1">
    <location>
        <begin position="5"/>
        <end position="159"/>
    </location>
</feature>
<dbReference type="Pfam" id="PF15978">
    <property type="entry name" value="TnsD"/>
    <property type="match status" value="1"/>
</dbReference>
<gene>
    <name evidence="3" type="ORF">PSH88_04500</name>
</gene>
<protein>
    <submittedName>
        <fullName evidence="3">TnsD family Tn7-like transposition protein</fullName>
    </submittedName>
</protein>
<dbReference type="Pfam" id="PF06527">
    <property type="entry name" value="TniQ"/>
    <property type="match status" value="1"/>
</dbReference>